<dbReference type="EMBL" id="UGTV01000015">
    <property type="protein sequence ID" value="SUC10606.1"/>
    <property type="molecule type" value="Genomic_DNA"/>
</dbReference>
<dbReference type="RefSeq" id="WP_115323226.1">
    <property type="nucleotide sequence ID" value="NZ_UGTV01000015.1"/>
</dbReference>
<dbReference type="Proteomes" id="UP000254704">
    <property type="component" value="Unassembled WGS sequence"/>
</dbReference>
<sequence length="126" mass="14976">MLDFEKAYTQLADQRENNFISLYDLFLMIRNKHPKLSDNKIATVLIDKFKYYNQEYSRNLMLDELPYELLDENERKQLDVFKKLGDIDCYTLPKKLHQPPEPLGFDSLIDILEVIEESGINENIPF</sequence>
<name>A0A379EW68_9PAST</name>
<organism evidence="1 2">
    <name type="scientific">Pasteurella canis</name>
    <dbReference type="NCBI Taxonomy" id="753"/>
    <lineage>
        <taxon>Bacteria</taxon>
        <taxon>Pseudomonadati</taxon>
        <taxon>Pseudomonadota</taxon>
        <taxon>Gammaproteobacteria</taxon>
        <taxon>Pasteurellales</taxon>
        <taxon>Pasteurellaceae</taxon>
        <taxon>Pasteurella</taxon>
    </lineage>
</organism>
<protein>
    <submittedName>
        <fullName evidence="1">Uncharacterized protein</fullName>
    </submittedName>
</protein>
<gene>
    <name evidence="1" type="ORF">NCTC11621_01669</name>
</gene>
<proteinExistence type="predicted"/>
<accession>A0A379EW68</accession>
<evidence type="ECO:0000313" key="2">
    <source>
        <dbReference type="Proteomes" id="UP000254704"/>
    </source>
</evidence>
<evidence type="ECO:0000313" key="1">
    <source>
        <dbReference type="EMBL" id="SUC10606.1"/>
    </source>
</evidence>
<dbReference type="AlphaFoldDB" id="A0A379EW68"/>
<reference evidence="1 2" key="1">
    <citation type="submission" date="2018-06" db="EMBL/GenBank/DDBJ databases">
        <authorList>
            <consortium name="Pathogen Informatics"/>
            <person name="Doyle S."/>
        </authorList>
    </citation>
    <scope>NUCLEOTIDE SEQUENCE [LARGE SCALE GENOMIC DNA]</scope>
    <source>
        <strain evidence="1 2">NCTC11621</strain>
    </source>
</reference>